<evidence type="ECO:0000256" key="6">
    <source>
        <dbReference type="ARBA" id="ARBA00022516"/>
    </source>
</evidence>
<dbReference type="EMBL" id="BMES01000001">
    <property type="protein sequence ID" value="GGH15394.1"/>
    <property type="molecule type" value="Genomic_DNA"/>
</dbReference>
<sequence>MLRMTDLFPPYEPGDEPRRRRFQPVPLRVLLPNLVTLLSLCAGLTAMRLAIEGDDKLDRAVVFILIAAVLDGLDGRIARLLKGTSRFGAELDSLADFVSFGVAPAMILYTYSLHNIPSLGWLVALAFAMAAALRLARFNVMIDDPMRPDWQKNFFVGIPAPAGALAGLLPIYIHLVGIDRPAGFVVLEAVYALFIALMMVSRIPTYAGKTLGSRVPREWAIPLLLAVALFITLLVIHTFLLLLVITLVYLALIPLGVSRYRARERAEARGKALQPTPAPEAGEI</sequence>
<evidence type="ECO:0000313" key="19">
    <source>
        <dbReference type="Proteomes" id="UP000603912"/>
    </source>
</evidence>
<dbReference type="InterPro" id="IPR043130">
    <property type="entry name" value="CDP-OH_PTrfase_TM_dom"/>
</dbReference>
<evidence type="ECO:0000256" key="14">
    <source>
        <dbReference type="ARBA" id="ARBA00032361"/>
    </source>
</evidence>
<dbReference type="Pfam" id="PF08009">
    <property type="entry name" value="CDP-OH_P_tran_2"/>
    <property type="match status" value="1"/>
</dbReference>
<evidence type="ECO:0000256" key="3">
    <source>
        <dbReference type="ARBA" id="ARBA00010441"/>
    </source>
</evidence>
<dbReference type="PANTHER" id="PTHR14269">
    <property type="entry name" value="CDP-DIACYLGLYCEROL--GLYCEROL-3-PHOSPHATE 3-PHOSPHATIDYLTRANSFERASE-RELATED"/>
    <property type="match status" value="1"/>
</dbReference>
<dbReference type="GO" id="GO:0003882">
    <property type="term" value="F:CDP-diacylglycerol-serine O-phosphatidyltransferase activity"/>
    <property type="evidence" value="ECO:0007669"/>
    <property type="project" value="UniProtKB-EC"/>
</dbReference>
<dbReference type="Gene3D" id="1.20.120.1760">
    <property type="match status" value="1"/>
</dbReference>
<dbReference type="GO" id="GO:0016020">
    <property type="term" value="C:membrane"/>
    <property type="evidence" value="ECO:0007669"/>
    <property type="project" value="InterPro"/>
</dbReference>
<dbReference type="NCBIfam" id="TIGR00473">
    <property type="entry name" value="pssA"/>
    <property type="match status" value="1"/>
</dbReference>
<evidence type="ECO:0000259" key="17">
    <source>
        <dbReference type="Pfam" id="PF08009"/>
    </source>
</evidence>
<keyword evidence="13" id="KW-1208">Phospholipid metabolism</keyword>
<feature type="transmembrane region" description="Helical" evidence="16">
    <location>
        <begin position="154"/>
        <end position="175"/>
    </location>
</feature>
<reference evidence="18" key="2">
    <citation type="submission" date="2020-09" db="EMBL/GenBank/DDBJ databases">
        <authorList>
            <person name="Sun Q."/>
            <person name="Zhou Y."/>
        </authorList>
    </citation>
    <scope>NUCLEOTIDE SEQUENCE</scope>
    <source>
        <strain evidence="18">CGMCC 1.12214</strain>
    </source>
</reference>
<evidence type="ECO:0000256" key="4">
    <source>
        <dbReference type="ARBA" id="ARBA00013174"/>
    </source>
</evidence>
<dbReference type="Pfam" id="PF01066">
    <property type="entry name" value="CDP-OH_P_transf"/>
    <property type="match status" value="1"/>
</dbReference>
<accession>A0A917I5T8</accession>
<comment type="caution">
    <text evidence="18">The sequence shown here is derived from an EMBL/GenBank/DDBJ whole genome shotgun (WGS) entry which is preliminary data.</text>
</comment>
<reference evidence="18" key="1">
    <citation type="journal article" date="2014" name="Int. J. Syst. Evol. Microbiol.">
        <title>Complete genome sequence of Corynebacterium casei LMG S-19264T (=DSM 44701T), isolated from a smear-ripened cheese.</title>
        <authorList>
            <consortium name="US DOE Joint Genome Institute (JGI-PGF)"/>
            <person name="Walter F."/>
            <person name="Albersmeier A."/>
            <person name="Kalinowski J."/>
            <person name="Ruckert C."/>
        </authorList>
    </citation>
    <scope>NUCLEOTIDE SEQUENCE</scope>
    <source>
        <strain evidence="18">CGMCC 1.12214</strain>
    </source>
</reference>
<evidence type="ECO:0000256" key="5">
    <source>
        <dbReference type="ARBA" id="ARBA00017171"/>
    </source>
</evidence>
<evidence type="ECO:0000256" key="7">
    <source>
        <dbReference type="ARBA" id="ARBA00022679"/>
    </source>
</evidence>
<dbReference type="InterPro" id="IPR000462">
    <property type="entry name" value="CDP-OH_P_trans"/>
</dbReference>
<dbReference type="InterPro" id="IPR050324">
    <property type="entry name" value="CDP-alcohol_PTase-I"/>
</dbReference>
<keyword evidence="10" id="KW-0443">Lipid metabolism</keyword>
<feature type="transmembrane region" description="Helical" evidence="16">
    <location>
        <begin position="119"/>
        <end position="142"/>
    </location>
</feature>
<evidence type="ECO:0000256" key="2">
    <source>
        <dbReference type="ARBA" id="ARBA00004127"/>
    </source>
</evidence>
<gene>
    <name evidence="18" type="primary">pssA</name>
    <name evidence="18" type="ORF">GCM10007036_15390</name>
</gene>
<keyword evidence="19" id="KW-1185">Reference proteome</keyword>
<keyword evidence="7 15" id="KW-0808">Transferase</keyword>
<dbReference type="InterPro" id="IPR012616">
    <property type="entry name" value="CDP-OH_P_trans_C"/>
</dbReference>
<comment type="catalytic activity">
    <reaction evidence="1">
        <text>a CDP-1,2-diacyl-sn-glycerol + L-serine = a 1,2-diacyl-sn-glycero-3-phospho-L-serine + CMP + H(+)</text>
        <dbReference type="Rhea" id="RHEA:16913"/>
        <dbReference type="ChEBI" id="CHEBI:15378"/>
        <dbReference type="ChEBI" id="CHEBI:33384"/>
        <dbReference type="ChEBI" id="CHEBI:57262"/>
        <dbReference type="ChEBI" id="CHEBI:58332"/>
        <dbReference type="ChEBI" id="CHEBI:60377"/>
        <dbReference type="EC" id="2.7.8.8"/>
    </reaction>
</comment>
<feature type="transmembrane region" description="Helical" evidence="16">
    <location>
        <begin position="221"/>
        <end position="252"/>
    </location>
</feature>
<dbReference type="PANTHER" id="PTHR14269:SF61">
    <property type="entry name" value="CDP-DIACYLGLYCEROL--SERINE O-PHOSPHATIDYLTRANSFERASE"/>
    <property type="match status" value="1"/>
</dbReference>
<evidence type="ECO:0000256" key="1">
    <source>
        <dbReference type="ARBA" id="ARBA00000287"/>
    </source>
</evidence>
<dbReference type="GO" id="GO:0012505">
    <property type="term" value="C:endomembrane system"/>
    <property type="evidence" value="ECO:0007669"/>
    <property type="project" value="UniProtKB-SubCell"/>
</dbReference>
<evidence type="ECO:0000256" key="12">
    <source>
        <dbReference type="ARBA" id="ARBA00023209"/>
    </source>
</evidence>
<keyword evidence="9 16" id="KW-1133">Transmembrane helix</keyword>
<feature type="transmembrane region" description="Helical" evidence="16">
    <location>
        <begin position="29"/>
        <end position="51"/>
    </location>
</feature>
<evidence type="ECO:0000256" key="11">
    <source>
        <dbReference type="ARBA" id="ARBA00023136"/>
    </source>
</evidence>
<keyword evidence="8 16" id="KW-0812">Transmembrane</keyword>
<keyword evidence="6" id="KW-0444">Lipid biosynthesis</keyword>
<evidence type="ECO:0000256" key="16">
    <source>
        <dbReference type="SAM" id="Phobius"/>
    </source>
</evidence>
<dbReference type="InterPro" id="IPR004533">
    <property type="entry name" value="CDP-diaglyc--ser_O-PTrfase"/>
</dbReference>
<evidence type="ECO:0000256" key="8">
    <source>
        <dbReference type="ARBA" id="ARBA00022692"/>
    </source>
</evidence>
<feature type="transmembrane region" description="Helical" evidence="16">
    <location>
        <begin position="181"/>
        <end position="200"/>
    </location>
</feature>
<evidence type="ECO:0000256" key="10">
    <source>
        <dbReference type="ARBA" id="ARBA00023098"/>
    </source>
</evidence>
<evidence type="ECO:0000256" key="9">
    <source>
        <dbReference type="ARBA" id="ARBA00022989"/>
    </source>
</evidence>
<organism evidence="18 19">
    <name type="scientific">Alsobacter metallidurans</name>
    <dbReference type="NCBI Taxonomy" id="340221"/>
    <lineage>
        <taxon>Bacteria</taxon>
        <taxon>Pseudomonadati</taxon>
        <taxon>Pseudomonadota</taxon>
        <taxon>Alphaproteobacteria</taxon>
        <taxon>Hyphomicrobiales</taxon>
        <taxon>Alsobacteraceae</taxon>
        <taxon>Alsobacter</taxon>
    </lineage>
</organism>
<dbReference type="InterPro" id="IPR048254">
    <property type="entry name" value="CDP_ALCOHOL_P_TRANSF_CS"/>
</dbReference>
<evidence type="ECO:0000256" key="15">
    <source>
        <dbReference type="RuleBase" id="RU003750"/>
    </source>
</evidence>
<evidence type="ECO:0000313" key="18">
    <source>
        <dbReference type="EMBL" id="GGH15394.1"/>
    </source>
</evidence>
<dbReference type="Proteomes" id="UP000603912">
    <property type="component" value="Unassembled WGS sequence"/>
</dbReference>
<keyword evidence="11 16" id="KW-0472">Membrane</keyword>
<comment type="subcellular location">
    <subcellularLocation>
        <location evidence="2">Endomembrane system</location>
        <topology evidence="2">Multi-pass membrane protein</topology>
    </subcellularLocation>
</comment>
<feature type="domain" description="CDP-alcohol phosphatidyltransferase C-terminal" evidence="17">
    <location>
        <begin position="218"/>
        <end position="254"/>
    </location>
</feature>
<dbReference type="AlphaFoldDB" id="A0A917I5T8"/>
<evidence type="ECO:0000256" key="13">
    <source>
        <dbReference type="ARBA" id="ARBA00023264"/>
    </source>
</evidence>
<proteinExistence type="inferred from homology"/>
<feature type="transmembrane region" description="Helical" evidence="16">
    <location>
        <begin position="94"/>
        <end position="113"/>
    </location>
</feature>
<dbReference type="PROSITE" id="PS00379">
    <property type="entry name" value="CDP_ALCOHOL_P_TRANSF"/>
    <property type="match status" value="1"/>
</dbReference>
<dbReference type="GO" id="GO:0008654">
    <property type="term" value="P:phospholipid biosynthetic process"/>
    <property type="evidence" value="ECO:0007669"/>
    <property type="project" value="UniProtKB-KW"/>
</dbReference>
<keyword evidence="12" id="KW-0594">Phospholipid biosynthesis</keyword>
<dbReference type="EC" id="2.7.8.8" evidence="4"/>
<name>A0A917I5T8_9HYPH</name>
<protein>
    <recommendedName>
        <fullName evidence="5">CDP-diacylglycerol--serine O-phosphatidyltransferase</fullName>
        <ecNumber evidence="4">2.7.8.8</ecNumber>
    </recommendedName>
    <alternativeName>
        <fullName evidence="14">Phosphatidylserine synthase</fullName>
    </alternativeName>
</protein>
<comment type="similarity">
    <text evidence="3 15">Belongs to the CDP-alcohol phosphatidyltransferase class-I family.</text>
</comment>